<comment type="caution">
    <text evidence="8">The sequence shown here is derived from an EMBL/GenBank/DDBJ whole genome shotgun (WGS) entry which is preliminary data.</text>
</comment>
<dbReference type="InterPro" id="IPR001179">
    <property type="entry name" value="PPIase_FKBP_dom"/>
</dbReference>
<comment type="catalytic activity">
    <reaction evidence="1 4">
        <text>[protein]-peptidylproline (omega=180) = [protein]-peptidylproline (omega=0)</text>
        <dbReference type="Rhea" id="RHEA:16237"/>
        <dbReference type="Rhea" id="RHEA-COMP:10747"/>
        <dbReference type="Rhea" id="RHEA-COMP:10748"/>
        <dbReference type="ChEBI" id="CHEBI:83833"/>
        <dbReference type="ChEBI" id="CHEBI:83834"/>
        <dbReference type="EC" id="5.2.1.8"/>
    </reaction>
</comment>
<keyword evidence="4" id="KW-0413">Isomerase</keyword>
<evidence type="ECO:0000256" key="6">
    <source>
        <dbReference type="SAM" id="SignalP"/>
    </source>
</evidence>
<gene>
    <name evidence="8" type="ORF">E2D65_15485</name>
</gene>
<evidence type="ECO:0000259" key="7">
    <source>
        <dbReference type="PROSITE" id="PS50059"/>
    </source>
</evidence>
<dbReference type="Gene3D" id="3.10.50.40">
    <property type="match status" value="1"/>
</dbReference>
<evidence type="ECO:0000256" key="4">
    <source>
        <dbReference type="PROSITE-ProRule" id="PRU00277"/>
    </source>
</evidence>
<feature type="coiled-coil region" evidence="5">
    <location>
        <begin position="85"/>
        <end position="144"/>
    </location>
</feature>
<dbReference type="GO" id="GO:0006457">
    <property type="term" value="P:protein folding"/>
    <property type="evidence" value="ECO:0007669"/>
    <property type="project" value="InterPro"/>
</dbReference>
<dbReference type="EC" id="5.2.1.8" evidence="2 4"/>
<dbReference type="InterPro" id="IPR036944">
    <property type="entry name" value="PPIase_FKBP_N_sf"/>
</dbReference>
<dbReference type="SUPFAM" id="SSF54534">
    <property type="entry name" value="FKBP-like"/>
    <property type="match status" value="1"/>
</dbReference>
<dbReference type="Proteomes" id="UP000839738">
    <property type="component" value="Unassembled WGS sequence"/>
</dbReference>
<feature type="domain" description="PPIase FKBP-type" evidence="7">
    <location>
        <begin position="346"/>
        <end position="432"/>
    </location>
</feature>
<dbReference type="InterPro" id="IPR000774">
    <property type="entry name" value="PPIase_FKBP_N"/>
</dbReference>
<accession>A0A5Y2FMJ3</accession>
<dbReference type="Pfam" id="PF00254">
    <property type="entry name" value="FKBP_C"/>
    <property type="match status" value="1"/>
</dbReference>
<keyword evidence="3 4" id="KW-0697">Rotamase</keyword>
<dbReference type="EMBL" id="AAIFEU010000014">
    <property type="protein sequence ID" value="ECD6073930.1"/>
    <property type="molecule type" value="Genomic_DNA"/>
</dbReference>
<dbReference type="PROSITE" id="PS50059">
    <property type="entry name" value="FKBP_PPIASE"/>
    <property type="match status" value="1"/>
</dbReference>
<dbReference type="InterPro" id="IPR046357">
    <property type="entry name" value="PPIase_dom_sf"/>
</dbReference>
<feature type="signal peptide" evidence="6">
    <location>
        <begin position="1"/>
        <end position="31"/>
    </location>
</feature>
<dbReference type="GO" id="GO:0003755">
    <property type="term" value="F:peptidyl-prolyl cis-trans isomerase activity"/>
    <property type="evidence" value="ECO:0007669"/>
    <property type="project" value="UniProtKB-KW"/>
</dbReference>
<feature type="chain" id="PRO_5025041922" description="peptidylprolyl isomerase" evidence="6">
    <location>
        <begin position="32"/>
        <end position="438"/>
    </location>
</feature>
<evidence type="ECO:0000313" key="8">
    <source>
        <dbReference type="EMBL" id="ECD6073930.1"/>
    </source>
</evidence>
<name>A0A5Y2FMJ3_SALNE</name>
<evidence type="ECO:0000256" key="3">
    <source>
        <dbReference type="ARBA" id="ARBA00023110"/>
    </source>
</evidence>
<dbReference type="AlphaFoldDB" id="A0A5Y2FMJ3"/>
<keyword evidence="6" id="KW-0732">Signal</keyword>
<evidence type="ECO:0000256" key="2">
    <source>
        <dbReference type="ARBA" id="ARBA00013194"/>
    </source>
</evidence>
<organism evidence="8">
    <name type="scientific">Salmonella newport</name>
    <dbReference type="NCBI Taxonomy" id="108619"/>
    <lineage>
        <taxon>Bacteria</taxon>
        <taxon>Pseudomonadati</taxon>
        <taxon>Pseudomonadota</taxon>
        <taxon>Gammaproteobacteria</taxon>
        <taxon>Enterobacterales</taxon>
        <taxon>Enterobacteriaceae</taxon>
        <taxon>Salmonella</taxon>
    </lineage>
</organism>
<evidence type="ECO:0000256" key="1">
    <source>
        <dbReference type="ARBA" id="ARBA00000971"/>
    </source>
</evidence>
<protein>
    <recommendedName>
        <fullName evidence="2 4">peptidylprolyl isomerase</fullName>
        <ecNumber evidence="2 4">5.2.1.8</ecNumber>
    </recommendedName>
</protein>
<reference evidence="8" key="1">
    <citation type="submission" date="2019-03" db="EMBL/GenBank/DDBJ databases">
        <authorList>
            <person name="Ashton P.M."/>
            <person name="Dallman T."/>
            <person name="Nair S."/>
            <person name="De Pinna E."/>
            <person name="Peters T."/>
            <person name="Grant K."/>
        </authorList>
    </citation>
    <scope>NUCLEOTIDE SEQUENCE [LARGE SCALE GENOMIC DNA]</scope>
    <source>
        <strain evidence="8">161826</strain>
    </source>
</reference>
<dbReference type="Gene3D" id="1.10.287.460">
    <property type="entry name" value="Peptidyl-prolyl cis-trans isomerase, FKBP-type, N-terminal domain"/>
    <property type="match status" value="1"/>
</dbReference>
<sequence>MSSLFPVPAGRKSPLVLLITLILLSSSAVNAAGIAGYTSAEDLPENAADLLPAQPERPWLHHRSSRENAVNKGITQVPAALLPQLQSLQDRIEELDRVRSREQAELKQQIADLKARQEDDAVTETALRKQLTDREAQIADLKQRLSDIHTGSSGLQQQLSAVKQQLAGRDSVEANLNKQLARRDSQIEELKQQLATEKNARTDQTARMLSLEKRLPDVSPVTAEQQQAYASGMAFADVVSRSLRLQKELGVNLQSELVLAGIADGLNHTPRLNSEQIKQRNQELDTRLNHLLTVRQEKTEKERAEQQKMGTEWYTRFRKTAGVKMLREGVLYRVIKAGKGAKIKPQDTADILLSGYLVDGKAFDASGVKKRVQRVRPGDLLPALTDVLTTLNAGSHVEILLSPSEAFGDKGVSGLIPGGATLRFDIQVISVNVNPSGR</sequence>
<evidence type="ECO:0000256" key="5">
    <source>
        <dbReference type="SAM" id="Coils"/>
    </source>
</evidence>
<dbReference type="Pfam" id="PF01346">
    <property type="entry name" value="FKBP_N"/>
    <property type="match status" value="1"/>
</dbReference>
<dbReference type="SUPFAM" id="SSF90257">
    <property type="entry name" value="Myosin rod fragments"/>
    <property type="match status" value="1"/>
</dbReference>
<keyword evidence="5" id="KW-0175">Coiled coil</keyword>
<proteinExistence type="predicted"/>
<feature type="coiled-coil region" evidence="5">
    <location>
        <begin position="173"/>
        <end position="207"/>
    </location>
</feature>